<dbReference type="GO" id="GO:0006265">
    <property type="term" value="P:DNA topological change"/>
    <property type="evidence" value="ECO:0007669"/>
    <property type="project" value="InterPro"/>
</dbReference>
<reference evidence="14 15" key="1">
    <citation type="journal article" date="2012" name="J. Bacteriol.">
        <title>Complete Genome Sequence of Flavobacterium indicum GPSTA100-9T, Isolated from Warm Spring Water.</title>
        <authorList>
            <person name="Barbier P."/>
            <person name="Houel A."/>
            <person name="Loux V."/>
            <person name="Poulain J."/>
            <person name="Bernardet J.F."/>
            <person name="Touchon M."/>
            <person name="Duchaud E."/>
        </authorList>
    </citation>
    <scope>NUCLEOTIDE SEQUENCE [LARGE SCALE GENOMIC DNA]</scope>
    <source>
        <strain evidence="15">DSM 17447 / CIP 109464 / GPTSA100-9</strain>
    </source>
</reference>
<evidence type="ECO:0000256" key="7">
    <source>
        <dbReference type="ARBA" id="ARBA00022842"/>
    </source>
</evidence>
<feature type="domain" description="Toprim" evidence="13">
    <location>
        <begin position="411"/>
        <end position="517"/>
    </location>
</feature>
<comment type="subunit">
    <text evidence="11">Heterotetramer composed of ParC and ParE.</text>
</comment>
<dbReference type="InterPro" id="IPR000565">
    <property type="entry name" value="Topo_IIA_B"/>
</dbReference>
<dbReference type="EMBL" id="HE774682">
    <property type="protein sequence ID" value="CCG53763.1"/>
    <property type="molecule type" value="Genomic_DNA"/>
</dbReference>
<dbReference type="HOGENOM" id="CLU_006146_1_1_10"/>
<dbReference type="RefSeq" id="WP_014388882.1">
    <property type="nucleotide sequence ID" value="NC_017025.1"/>
</dbReference>
<keyword evidence="12" id="KW-0175">Coiled coil</keyword>
<dbReference type="Gene3D" id="3.40.50.670">
    <property type="match status" value="1"/>
</dbReference>
<accession>H8XUI5</accession>
<dbReference type="InterPro" id="IPR013759">
    <property type="entry name" value="Topo_IIA_B_C"/>
</dbReference>
<dbReference type="PRINTS" id="PR00418">
    <property type="entry name" value="TPI2FAMILY"/>
</dbReference>
<name>H8XUI5_FLAIG</name>
<dbReference type="CDD" id="cd01030">
    <property type="entry name" value="TOPRIM_TopoIIA_like"/>
    <property type="match status" value="1"/>
</dbReference>
<evidence type="ECO:0000256" key="8">
    <source>
        <dbReference type="ARBA" id="ARBA00023029"/>
    </source>
</evidence>
<dbReference type="PROSITE" id="PS00177">
    <property type="entry name" value="TOPOISOMERASE_II"/>
    <property type="match status" value="1"/>
</dbReference>
<keyword evidence="7" id="KW-0460">Magnesium</keyword>
<sequence>MLEELNPNQYTEDNIRSLDWQEHIRIRPGMYIGKLGDGSTPDDGIYILVKEVIDNCIDEFAMGAGKTIEVTIKDRLVTVRDYGRGIPLGKVVDVVSKMNTGGKYDSKAFKKSIGLNGVGTKAVNALSNYFRVESVRDNQQKAAEFSAGVLTLEEDLVETTKRRGTKVSFIADETIFKNYKYRNEYVEKMLRNYTYLNRGLTLYYNGDKFYSEFGLKDLLEDNITAEDMVYPVIHLEGDDIEIALTHSKSQYSEEYYSFVNGQNTTQGGTHLGAFREGVVRTLKEFYNKNFEASDIRKSIVAAIAVKVEEPVFESQTKTKLGSTDMGPKGPSVRTFVNDFIKTKLDNFLHKNPEIADQLLRKILQAERERKELSGIRKLAKERAKKASLHNKKLRDCRVHLTDVKNPRYLESTLFITEGDSASGSITKSRDVNTQAVFSLRGKPLNSYGMTKKIVYENEEFNLLQAALDIEEDYENLRYNNIVIATDADVDGMHIRLLLITFFLQFFPELIKEGHLYILQTPLFRVRNKKETIYCYSDEERINAIEKLKPKPEITRFKGLGEISPDEFKHFIGQDIRLDPVMLDKAMSIEKLLEFYMGKNTPDRQDFIINNLKVELDTAEELLGS</sequence>
<dbReference type="InterPro" id="IPR006171">
    <property type="entry name" value="TOPRIM_dom"/>
</dbReference>
<dbReference type="eggNOG" id="COG0187">
    <property type="taxonomic scope" value="Bacteria"/>
</dbReference>
<dbReference type="PANTHER" id="PTHR45866:SF2">
    <property type="entry name" value="DNA TOPOISOMERASE (ATP-HYDROLYZING)"/>
    <property type="match status" value="1"/>
</dbReference>
<dbReference type="GO" id="GO:0005524">
    <property type="term" value="F:ATP binding"/>
    <property type="evidence" value="ECO:0007669"/>
    <property type="project" value="UniProtKB-KW"/>
</dbReference>
<evidence type="ECO:0000256" key="9">
    <source>
        <dbReference type="ARBA" id="ARBA00023125"/>
    </source>
</evidence>
<dbReference type="InterPro" id="IPR013506">
    <property type="entry name" value="Topo_IIA_bsu_dom2"/>
</dbReference>
<evidence type="ECO:0000256" key="4">
    <source>
        <dbReference type="ARBA" id="ARBA00022723"/>
    </source>
</evidence>
<evidence type="ECO:0000256" key="1">
    <source>
        <dbReference type="ARBA" id="ARBA00000185"/>
    </source>
</evidence>
<dbReference type="PROSITE" id="PS50880">
    <property type="entry name" value="TOPRIM"/>
    <property type="match status" value="1"/>
</dbReference>
<dbReference type="Gene3D" id="3.30.565.10">
    <property type="entry name" value="Histidine kinase-like ATPase, C-terminal domain"/>
    <property type="match status" value="1"/>
</dbReference>
<dbReference type="InterPro" id="IPR018522">
    <property type="entry name" value="TopoIIA_CS"/>
</dbReference>
<dbReference type="Pfam" id="PF01751">
    <property type="entry name" value="Toprim"/>
    <property type="match status" value="1"/>
</dbReference>
<gene>
    <name evidence="14" type="primary">parE</name>
    <name evidence="14" type="ordered locus">KQS_09145</name>
</gene>
<evidence type="ECO:0000256" key="2">
    <source>
        <dbReference type="ARBA" id="ARBA00001946"/>
    </source>
</evidence>
<dbReference type="GO" id="GO:0003677">
    <property type="term" value="F:DNA binding"/>
    <property type="evidence" value="ECO:0007669"/>
    <property type="project" value="UniProtKB-KW"/>
</dbReference>
<dbReference type="OrthoDB" id="9802808at2"/>
<keyword evidence="8" id="KW-0799">Topoisomerase</keyword>
<dbReference type="Proteomes" id="UP000007599">
    <property type="component" value="Chromosome I"/>
</dbReference>
<dbReference type="Pfam" id="PF00204">
    <property type="entry name" value="DNA_gyraseB"/>
    <property type="match status" value="1"/>
</dbReference>
<dbReference type="EC" id="5.6.2.2" evidence="3"/>
<dbReference type="AlphaFoldDB" id="H8XUI5"/>
<evidence type="ECO:0000256" key="12">
    <source>
        <dbReference type="SAM" id="Coils"/>
    </source>
</evidence>
<comment type="catalytic activity">
    <reaction evidence="1">
        <text>ATP-dependent breakage, passage and rejoining of double-stranded DNA.</text>
        <dbReference type="EC" id="5.6.2.2"/>
    </reaction>
</comment>
<proteinExistence type="predicted"/>
<dbReference type="SUPFAM" id="SSF56719">
    <property type="entry name" value="Type II DNA topoisomerase"/>
    <property type="match status" value="1"/>
</dbReference>
<comment type="cofactor">
    <cofactor evidence="2">
        <name>Mg(2+)</name>
        <dbReference type="ChEBI" id="CHEBI:18420"/>
    </cofactor>
</comment>
<dbReference type="PRINTS" id="PR01159">
    <property type="entry name" value="DNAGYRASEB"/>
</dbReference>
<dbReference type="SUPFAM" id="SSF54211">
    <property type="entry name" value="Ribosomal protein S5 domain 2-like"/>
    <property type="match status" value="1"/>
</dbReference>
<keyword evidence="9" id="KW-0238">DNA-binding</keyword>
<keyword evidence="10 14" id="KW-0413">Isomerase</keyword>
<evidence type="ECO:0000259" key="13">
    <source>
        <dbReference type="PROSITE" id="PS50880"/>
    </source>
</evidence>
<evidence type="ECO:0000256" key="11">
    <source>
        <dbReference type="ARBA" id="ARBA00063644"/>
    </source>
</evidence>
<feature type="coiled-coil region" evidence="12">
    <location>
        <begin position="355"/>
        <end position="382"/>
    </location>
</feature>
<evidence type="ECO:0000313" key="15">
    <source>
        <dbReference type="Proteomes" id="UP000007599"/>
    </source>
</evidence>
<keyword evidence="15" id="KW-1185">Reference proteome</keyword>
<dbReference type="GO" id="GO:0046872">
    <property type="term" value="F:metal ion binding"/>
    <property type="evidence" value="ECO:0007669"/>
    <property type="project" value="UniProtKB-KW"/>
</dbReference>
<dbReference type="FunFam" id="3.30.565.10:FF:000063">
    <property type="entry name" value="DNA topoisomerase (ATP-hydrolyzing)"/>
    <property type="match status" value="1"/>
</dbReference>
<dbReference type="SUPFAM" id="SSF55874">
    <property type="entry name" value="ATPase domain of HSP90 chaperone/DNA topoisomerase II/histidine kinase"/>
    <property type="match status" value="1"/>
</dbReference>
<keyword evidence="6" id="KW-0067">ATP-binding</keyword>
<evidence type="ECO:0000256" key="3">
    <source>
        <dbReference type="ARBA" id="ARBA00012895"/>
    </source>
</evidence>
<evidence type="ECO:0000313" key="14">
    <source>
        <dbReference type="EMBL" id="CCG53763.1"/>
    </source>
</evidence>
<evidence type="ECO:0000256" key="6">
    <source>
        <dbReference type="ARBA" id="ARBA00022840"/>
    </source>
</evidence>
<dbReference type="PATRIC" id="fig|1094466.5.peg.1793"/>
<dbReference type="Gene3D" id="3.30.230.10">
    <property type="match status" value="1"/>
</dbReference>
<dbReference type="SMART" id="SM00433">
    <property type="entry name" value="TOP2c"/>
    <property type="match status" value="1"/>
</dbReference>
<dbReference type="InterPro" id="IPR014721">
    <property type="entry name" value="Ribsml_uS5_D2-typ_fold_subgr"/>
</dbReference>
<dbReference type="InterPro" id="IPR013760">
    <property type="entry name" value="Topo_IIA-like_dom_sf"/>
</dbReference>
<organism evidence="14 15">
    <name type="scientific">Flavobacterium indicum (strain DSM 17447 / CIP 109464 / GPTSA100-9)</name>
    <dbReference type="NCBI Taxonomy" id="1094466"/>
    <lineage>
        <taxon>Bacteria</taxon>
        <taxon>Pseudomonadati</taxon>
        <taxon>Bacteroidota</taxon>
        <taxon>Flavobacteriia</taxon>
        <taxon>Flavobacteriales</taxon>
        <taxon>Flavobacteriaceae</taxon>
        <taxon>Flavobacterium</taxon>
    </lineage>
</organism>
<dbReference type="CDD" id="cd00822">
    <property type="entry name" value="TopoII_Trans_DNA_gyrase"/>
    <property type="match status" value="1"/>
</dbReference>
<protein>
    <recommendedName>
        <fullName evidence="3">DNA topoisomerase (ATP-hydrolyzing)</fullName>
        <ecNumber evidence="3">5.6.2.2</ecNumber>
    </recommendedName>
</protein>
<dbReference type="InterPro" id="IPR020568">
    <property type="entry name" value="Ribosomal_Su5_D2-typ_SF"/>
</dbReference>
<evidence type="ECO:0000256" key="10">
    <source>
        <dbReference type="ARBA" id="ARBA00023235"/>
    </source>
</evidence>
<dbReference type="Pfam" id="PF02518">
    <property type="entry name" value="HATPase_c"/>
    <property type="match status" value="1"/>
</dbReference>
<dbReference type="PANTHER" id="PTHR45866">
    <property type="entry name" value="DNA GYRASE/TOPOISOMERASE SUBUNIT B"/>
    <property type="match status" value="1"/>
</dbReference>
<dbReference type="FunFam" id="3.40.50.670:FF:000006">
    <property type="entry name" value="DNA topoisomerase (ATP-hydrolyzing)"/>
    <property type="match status" value="1"/>
</dbReference>
<dbReference type="GO" id="GO:0003918">
    <property type="term" value="F:DNA topoisomerase type II (double strand cut, ATP-hydrolyzing) activity"/>
    <property type="evidence" value="ECO:0007669"/>
    <property type="project" value="UniProtKB-EC"/>
</dbReference>
<dbReference type="InterPro" id="IPR001241">
    <property type="entry name" value="Topo_IIA"/>
</dbReference>
<keyword evidence="4" id="KW-0479">Metal-binding</keyword>
<reference evidence="15" key="2">
    <citation type="submission" date="2012-03" db="EMBL/GenBank/DDBJ databases">
        <title>Complete genome sequence of Flavobacterium indicum GPTSA100-9T, isolated from warm spring water.</title>
        <authorList>
            <person name="Barbier P."/>
            <person name="Houel A."/>
            <person name="Loux V."/>
            <person name="Poulain J."/>
            <person name="Bernardet J.-F."/>
            <person name="Touchon M."/>
            <person name="Duchaud E."/>
        </authorList>
    </citation>
    <scope>NUCLEOTIDE SEQUENCE [LARGE SCALE GENOMIC DNA]</scope>
    <source>
        <strain evidence="15">DSM 17447 / CIP 109464 / GPTSA100-9</strain>
    </source>
</reference>
<dbReference type="KEGG" id="fin:KQS_09145"/>
<dbReference type="InterPro" id="IPR036890">
    <property type="entry name" value="HATPase_C_sf"/>
</dbReference>
<keyword evidence="5" id="KW-0547">Nucleotide-binding</keyword>
<dbReference type="InterPro" id="IPR003594">
    <property type="entry name" value="HATPase_dom"/>
</dbReference>
<dbReference type="SMART" id="SM00387">
    <property type="entry name" value="HATPase_c"/>
    <property type="match status" value="1"/>
</dbReference>
<dbReference type="STRING" id="1094466.KQS_09145"/>
<evidence type="ECO:0000256" key="5">
    <source>
        <dbReference type="ARBA" id="ARBA00022741"/>
    </source>
</evidence>